<keyword evidence="2" id="KW-0732">Signal</keyword>
<organism evidence="3 4">
    <name type="scientific">Variovorax robiniae</name>
    <dbReference type="NCBI Taxonomy" id="1836199"/>
    <lineage>
        <taxon>Bacteria</taxon>
        <taxon>Pseudomonadati</taxon>
        <taxon>Pseudomonadota</taxon>
        <taxon>Betaproteobacteria</taxon>
        <taxon>Burkholderiales</taxon>
        <taxon>Comamonadaceae</taxon>
        <taxon>Variovorax</taxon>
    </lineage>
</organism>
<sequence>MALTCLIATLCCASALAATHGNSPQKRRPNHPHNSAPHAGSVSEPDGQERFLLLSADDFFIAQTAFASAKQCQLERKRTLQRNPRLARYVAQGELDFECLADDAGPDLPYETSIIDKSTGLRADLSMRTQSECEIGMRHAKAAGRRYAILSMCQKRPWGPA</sequence>
<keyword evidence="4" id="KW-1185">Reference proteome</keyword>
<proteinExistence type="predicted"/>
<feature type="signal peptide" evidence="2">
    <location>
        <begin position="1"/>
        <end position="17"/>
    </location>
</feature>
<dbReference type="RefSeq" id="WP_340339647.1">
    <property type="nucleotide sequence ID" value="NZ_JBBKZS010000032.1"/>
</dbReference>
<protein>
    <recommendedName>
        <fullName evidence="5">DUF3617 domain-containing protein</fullName>
    </recommendedName>
</protein>
<feature type="chain" id="PRO_5045884744" description="DUF3617 domain-containing protein" evidence="2">
    <location>
        <begin position="18"/>
        <end position="161"/>
    </location>
</feature>
<evidence type="ECO:0000313" key="4">
    <source>
        <dbReference type="Proteomes" id="UP001367030"/>
    </source>
</evidence>
<name>A0ABU8XLR3_9BURK</name>
<comment type="caution">
    <text evidence="3">The sequence shown here is derived from an EMBL/GenBank/DDBJ whole genome shotgun (WGS) entry which is preliminary data.</text>
</comment>
<evidence type="ECO:0000256" key="1">
    <source>
        <dbReference type="SAM" id="MobiDB-lite"/>
    </source>
</evidence>
<reference evidence="3 4" key="1">
    <citation type="submission" date="2024-03" db="EMBL/GenBank/DDBJ databases">
        <title>Novel species of the genus Variovorax.</title>
        <authorList>
            <person name="Liu Q."/>
            <person name="Xin Y.-H."/>
        </authorList>
    </citation>
    <scope>NUCLEOTIDE SEQUENCE [LARGE SCALE GENOMIC DNA]</scope>
    <source>
        <strain evidence="3 4">KACC 18901</strain>
    </source>
</reference>
<feature type="region of interest" description="Disordered" evidence="1">
    <location>
        <begin position="21"/>
        <end position="44"/>
    </location>
</feature>
<evidence type="ECO:0000256" key="2">
    <source>
        <dbReference type="SAM" id="SignalP"/>
    </source>
</evidence>
<evidence type="ECO:0008006" key="5">
    <source>
        <dbReference type="Google" id="ProtNLM"/>
    </source>
</evidence>
<dbReference type="EMBL" id="JBBKZS010000032">
    <property type="protein sequence ID" value="MEJ8859612.1"/>
    <property type="molecule type" value="Genomic_DNA"/>
</dbReference>
<accession>A0ABU8XLR3</accession>
<dbReference type="Proteomes" id="UP001367030">
    <property type="component" value="Unassembled WGS sequence"/>
</dbReference>
<evidence type="ECO:0000313" key="3">
    <source>
        <dbReference type="EMBL" id="MEJ8859612.1"/>
    </source>
</evidence>
<gene>
    <name evidence="3" type="ORF">WKW79_33975</name>
</gene>